<dbReference type="PANTHER" id="PTHR28544:SF1">
    <property type="entry name" value="DENN DOMAIN-CONTAINING PROTEIN 10-RELATED"/>
    <property type="match status" value="1"/>
</dbReference>
<evidence type="ECO:0000259" key="5">
    <source>
        <dbReference type="PROSITE" id="PS50211"/>
    </source>
</evidence>
<dbReference type="GO" id="GO:0015031">
    <property type="term" value="P:protein transport"/>
    <property type="evidence" value="ECO:0007669"/>
    <property type="project" value="TreeGrafter"/>
</dbReference>
<comment type="subcellular location">
    <subcellularLocation>
        <location evidence="1">Late endosome</location>
    </subcellularLocation>
</comment>
<protein>
    <recommendedName>
        <fullName evidence="5">UDENN domain-containing protein</fullName>
    </recommendedName>
</protein>
<keyword evidence="3" id="KW-0344">Guanine-nucleotide releasing factor</keyword>
<keyword evidence="4" id="KW-0967">Endosome</keyword>
<dbReference type="GO" id="GO:2000641">
    <property type="term" value="P:regulation of early endosome to late endosome transport"/>
    <property type="evidence" value="ECO:0007669"/>
    <property type="project" value="TreeGrafter"/>
</dbReference>
<organism evidence="6 7">
    <name type="scientific">Ignelater luminosus</name>
    <name type="common">Cucubano</name>
    <name type="synonym">Pyrophorus luminosus</name>
    <dbReference type="NCBI Taxonomy" id="2038154"/>
    <lineage>
        <taxon>Eukaryota</taxon>
        <taxon>Metazoa</taxon>
        <taxon>Ecdysozoa</taxon>
        <taxon>Arthropoda</taxon>
        <taxon>Hexapoda</taxon>
        <taxon>Insecta</taxon>
        <taxon>Pterygota</taxon>
        <taxon>Neoptera</taxon>
        <taxon>Endopterygota</taxon>
        <taxon>Coleoptera</taxon>
        <taxon>Polyphaga</taxon>
        <taxon>Elateriformia</taxon>
        <taxon>Elateroidea</taxon>
        <taxon>Elateridae</taxon>
        <taxon>Agrypninae</taxon>
        <taxon>Pyrophorini</taxon>
        <taxon>Ignelater</taxon>
    </lineage>
</organism>
<dbReference type="GO" id="GO:0005770">
    <property type="term" value="C:late endosome"/>
    <property type="evidence" value="ECO:0007669"/>
    <property type="project" value="UniProtKB-SubCell"/>
</dbReference>
<sequence>MTNTLRQLQSFHIIQRNVNNEITITWTFPSISHEHKIMILKKAFMLQEKNAFNCLRSNDWLYIREFEIETRQLAVCLITADYDPNKYETLCNILIRRYQKTENPVELVKLYLSVFTQGSLSVQENGTLVTHDFKKFNSITNVKEMIKAFGLEIILIYNSLLLKKRMLVYHQNLRKLQKALLSISKIMLHRNPNDYLYPHIDDMLDARGKTFFVAGTASAKPPLSSDYYDLFVNLSSLQISISSHAKETFAMNKTHKDLAIFIVQLAENSEMTEQQIIQEINVKTQELLTNLKSLASVKISEDKYVITLEMLRAKKLNPITENFLFNLAVAENIMML</sequence>
<dbReference type="GO" id="GO:0005085">
    <property type="term" value="F:guanyl-nucleotide exchange factor activity"/>
    <property type="evidence" value="ECO:0007669"/>
    <property type="project" value="UniProtKB-KW"/>
</dbReference>
<accession>A0A8K0CCG0</accession>
<feature type="domain" description="UDENN" evidence="5">
    <location>
        <begin position="1"/>
        <end position="336"/>
    </location>
</feature>
<name>A0A8K0CCG0_IGNLU</name>
<gene>
    <name evidence="6" type="ORF">ILUMI_23194</name>
</gene>
<evidence type="ECO:0000256" key="4">
    <source>
        <dbReference type="ARBA" id="ARBA00022753"/>
    </source>
</evidence>
<dbReference type="InterPro" id="IPR037516">
    <property type="entry name" value="Tripartite_DENN"/>
</dbReference>
<evidence type="ECO:0000256" key="2">
    <source>
        <dbReference type="ARBA" id="ARBA00008641"/>
    </source>
</evidence>
<comment type="similarity">
    <text evidence="2">Belongs to the DENND10 family.</text>
</comment>
<dbReference type="OrthoDB" id="66409at2759"/>
<evidence type="ECO:0000256" key="1">
    <source>
        <dbReference type="ARBA" id="ARBA00004603"/>
    </source>
</evidence>
<keyword evidence="7" id="KW-1185">Reference proteome</keyword>
<dbReference type="EMBL" id="VTPC01090572">
    <property type="protein sequence ID" value="KAF2882966.1"/>
    <property type="molecule type" value="Genomic_DNA"/>
</dbReference>
<dbReference type="PROSITE" id="PS50211">
    <property type="entry name" value="DENN"/>
    <property type="match status" value="1"/>
</dbReference>
<evidence type="ECO:0000313" key="6">
    <source>
        <dbReference type="EMBL" id="KAF2882966.1"/>
    </source>
</evidence>
<dbReference type="InterPro" id="IPR042431">
    <property type="entry name" value="FAM45"/>
</dbReference>
<reference evidence="6" key="1">
    <citation type="submission" date="2019-08" db="EMBL/GenBank/DDBJ databases">
        <title>The genome of the North American firefly Photinus pyralis.</title>
        <authorList>
            <consortium name="Photinus pyralis genome working group"/>
            <person name="Fallon T.R."/>
            <person name="Sander Lower S.E."/>
            <person name="Weng J.-K."/>
        </authorList>
    </citation>
    <scope>NUCLEOTIDE SEQUENCE</scope>
    <source>
        <strain evidence="6">TRF0915ILg1</strain>
        <tissue evidence="6">Whole body</tissue>
    </source>
</reference>
<proteinExistence type="inferred from homology"/>
<dbReference type="AlphaFoldDB" id="A0A8K0CCG0"/>
<dbReference type="PANTHER" id="PTHR28544">
    <property type="entry name" value="PROTEIN FAM45A-RELATED"/>
    <property type="match status" value="1"/>
</dbReference>
<dbReference type="GO" id="GO:0031267">
    <property type="term" value="F:small GTPase binding"/>
    <property type="evidence" value="ECO:0007669"/>
    <property type="project" value="TreeGrafter"/>
</dbReference>
<dbReference type="Pfam" id="PF08616">
    <property type="entry name" value="SPA"/>
    <property type="match status" value="1"/>
</dbReference>
<evidence type="ECO:0000256" key="3">
    <source>
        <dbReference type="ARBA" id="ARBA00022658"/>
    </source>
</evidence>
<comment type="caution">
    <text evidence="6">The sequence shown here is derived from an EMBL/GenBank/DDBJ whole genome shotgun (WGS) entry which is preliminary data.</text>
</comment>
<dbReference type="Proteomes" id="UP000801492">
    <property type="component" value="Unassembled WGS sequence"/>
</dbReference>
<evidence type="ECO:0000313" key="7">
    <source>
        <dbReference type="Proteomes" id="UP000801492"/>
    </source>
</evidence>